<proteinExistence type="predicted"/>
<protein>
    <submittedName>
        <fullName evidence="2">Putative GT4: UDP-Glycosyltransferase/glycogen phosphorylase</fullName>
    </submittedName>
</protein>
<dbReference type="EMBL" id="LO017727">
    <property type="protein sequence ID" value="CRH08045.1"/>
    <property type="molecule type" value="Genomic_DNA"/>
</dbReference>
<reference evidence="2" key="1">
    <citation type="submission" date="2015-04" db="EMBL/GenBank/DDBJ databases">
        <authorList>
            <person name="Syromyatnikov M.Y."/>
            <person name="Popov V.N."/>
        </authorList>
    </citation>
    <scope>NUCLEOTIDE SEQUENCE</scope>
    <source>
        <strain evidence="2">MO-1</strain>
    </source>
</reference>
<name>A0A1S7LMC1_MAGMO</name>
<dbReference type="GO" id="GO:0016757">
    <property type="term" value="F:glycosyltransferase activity"/>
    <property type="evidence" value="ECO:0007669"/>
    <property type="project" value="UniProtKB-ARBA"/>
</dbReference>
<dbReference type="InterPro" id="IPR028098">
    <property type="entry name" value="Glyco_trans_4-like_N"/>
</dbReference>
<dbReference type="AlphaFoldDB" id="A0A1S7LMC1"/>
<sequence>MASRVLIIAFHFPPAMGYSGTQRALKFARYLPEHNWQPAVLTVHPRAYERSGGDQLSELPDEMPIVRAFGLDAMRHLSLKGRYFRFTAMPDRWTSWWWGAVPAGLKLIKQFKPDLIWATYPIATSHRIAHTLSGLTGLPWVADFRDGQWTETFPSDPVLRKEFVGLEAKHVASASRVVVTTDGIRQMYQQRYPSLEPQRFEVIANGYDEENFSQLQTQVVPPKERPLHLVHSGIVYPGEEERDPITLMQVLATLRDAGEIGPESLKITFRGCGMEAYVREQIAQYQLQSMVSVAPTMPYAEALQEMASVDGLLLLQGAHFSHLIPAKLFEYLRMGKPLLALADPAGNAACLMRAAGLSSITPQHDLDQIASVLKQFMADLRKGSWPKPDPTVVRRYERSSLTGDLAKLLEQVKAEG</sequence>
<evidence type="ECO:0000259" key="1">
    <source>
        <dbReference type="Pfam" id="PF13579"/>
    </source>
</evidence>
<dbReference type="Pfam" id="PF13579">
    <property type="entry name" value="Glyco_trans_4_4"/>
    <property type="match status" value="1"/>
</dbReference>
<dbReference type="SUPFAM" id="SSF53756">
    <property type="entry name" value="UDP-Glycosyltransferase/glycogen phosphorylase"/>
    <property type="match status" value="1"/>
</dbReference>
<evidence type="ECO:0000313" key="2">
    <source>
        <dbReference type="EMBL" id="CRH08045.1"/>
    </source>
</evidence>
<gene>
    <name evidence="2" type="ORF">MAGMO_3917</name>
</gene>
<feature type="domain" description="Glycosyltransferase subfamily 4-like N-terminal" evidence="1">
    <location>
        <begin position="22"/>
        <end position="206"/>
    </location>
</feature>
<organism evidence="2">
    <name type="scientific">Magnetococcus massalia (strain MO-1)</name>
    <dbReference type="NCBI Taxonomy" id="451514"/>
    <lineage>
        <taxon>Bacteria</taxon>
        <taxon>Pseudomonadati</taxon>
        <taxon>Pseudomonadota</taxon>
        <taxon>Magnetococcia</taxon>
        <taxon>Magnetococcales</taxon>
        <taxon>Magnetococcaceae</taxon>
        <taxon>Magnetococcus</taxon>
    </lineage>
</organism>
<keyword evidence="2" id="KW-0808">Transferase</keyword>
<accession>A0A1S7LMC1</accession>
<dbReference type="Gene3D" id="3.40.50.2000">
    <property type="entry name" value="Glycogen Phosphorylase B"/>
    <property type="match status" value="2"/>
</dbReference>